<comment type="similarity">
    <text evidence="1 7">Belongs to the cytochrome P450 family.</text>
</comment>
<gene>
    <name evidence="9" type="ORF">UY3_04875</name>
</gene>
<dbReference type="InterPro" id="IPR036396">
    <property type="entry name" value="Cyt_P450_sf"/>
</dbReference>
<name>M7BL36_CHEMY</name>
<keyword evidence="8" id="KW-0472">Membrane</keyword>
<evidence type="ECO:0000256" key="8">
    <source>
        <dbReference type="SAM" id="Phobius"/>
    </source>
</evidence>
<evidence type="ECO:0000313" key="9">
    <source>
        <dbReference type="EMBL" id="EMP37924.1"/>
    </source>
</evidence>
<keyword evidence="7" id="KW-0256">Endoplasmic reticulum</keyword>
<dbReference type="InterPro" id="IPR050705">
    <property type="entry name" value="Cytochrome_P450_3A"/>
</dbReference>
<keyword evidence="6 7" id="KW-0503">Monooxygenase</keyword>
<evidence type="ECO:0000256" key="1">
    <source>
        <dbReference type="ARBA" id="ARBA00010617"/>
    </source>
</evidence>
<keyword evidence="8" id="KW-0812">Transmembrane</keyword>
<evidence type="ECO:0000256" key="6">
    <source>
        <dbReference type="ARBA" id="ARBA00023033"/>
    </source>
</evidence>
<evidence type="ECO:0000256" key="2">
    <source>
        <dbReference type="ARBA" id="ARBA00022617"/>
    </source>
</evidence>
<keyword evidence="3 7" id="KW-0479">Metal-binding</keyword>
<keyword evidence="7" id="KW-0492">Microsome</keyword>
<evidence type="ECO:0000313" key="10">
    <source>
        <dbReference type="Proteomes" id="UP000031443"/>
    </source>
</evidence>
<dbReference type="Gene3D" id="1.10.630.10">
    <property type="entry name" value="Cytochrome P450"/>
    <property type="match status" value="1"/>
</dbReference>
<keyword evidence="4 7" id="KW-0560">Oxidoreductase</keyword>
<dbReference type="PANTHER" id="PTHR24302:SF42">
    <property type="entry name" value="CYTOCHROME P450 FAMILY 3 SUBFAMILY A MEMBER 4"/>
    <property type="match status" value="1"/>
</dbReference>
<comment type="catalytic activity">
    <reaction evidence="7">
        <text>an organic molecule + reduced [NADPH--hemoprotein reductase] + O2 = an alcohol + oxidized [NADPH--hemoprotein reductase] + H2O + H(+)</text>
        <dbReference type="Rhea" id="RHEA:17149"/>
        <dbReference type="Rhea" id="RHEA-COMP:11964"/>
        <dbReference type="Rhea" id="RHEA-COMP:11965"/>
        <dbReference type="ChEBI" id="CHEBI:15377"/>
        <dbReference type="ChEBI" id="CHEBI:15378"/>
        <dbReference type="ChEBI" id="CHEBI:15379"/>
        <dbReference type="ChEBI" id="CHEBI:30879"/>
        <dbReference type="ChEBI" id="CHEBI:57618"/>
        <dbReference type="ChEBI" id="CHEBI:58210"/>
        <dbReference type="ChEBI" id="CHEBI:142491"/>
        <dbReference type="EC" id="1.14.14.1"/>
    </reaction>
</comment>
<sequence>IFGTYSLDVVASSSFSVNIDSMKNPNDPLVAYIKKYLSFNFFNPLLLSVVMFPFLTPVLDKMNEQKRNGVLELSK</sequence>
<proteinExistence type="inferred from homology"/>
<dbReference type="PANTHER" id="PTHR24302">
    <property type="entry name" value="CYTOCHROME P450 FAMILY 3"/>
    <property type="match status" value="1"/>
</dbReference>
<feature type="transmembrane region" description="Helical" evidence="8">
    <location>
        <begin position="41"/>
        <end position="59"/>
    </location>
</feature>
<evidence type="ECO:0000256" key="4">
    <source>
        <dbReference type="ARBA" id="ARBA00023002"/>
    </source>
</evidence>
<feature type="non-terminal residue" evidence="9">
    <location>
        <position position="1"/>
    </location>
</feature>
<dbReference type="GO" id="GO:0005506">
    <property type="term" value="F:iron ion binding"/>
    <property type="evidence" value="ECO:0007669"/>
    <property type="project" value="UniProtKB-UniRule"/>
</dbReference>
<comment type="subcellular location">
    <subcellularLocation>
        <location evidence="7">Endoplasmic reticulum membrane</location>
    </subcellularLocation>
    <subcellularLocation>
        <location evidence="7">Microsome membrane</location>
    </subcellularLocation>
</comment>
<dbReference type="PRINTS" id="PR01689">
    <property type="entry name" value="EP450IICYP3A"/>
</dbReference>
<dbReference type="GO" id="GO:0020037">
    <property type="term" value="F:heme binding"/>
    <property type="evidence" value="ECO:0007669"/>
    <property type="project" value="UniProtKB-UniRule"/>
</dbReference>
<keyword evidence="8" id="KW-1133">Transmembrane helix</keyword>
<dbReference type="GO" id="GO:0005789">
    <property type="term" value="C:endoplasmic reticulum membrane"/>
    <property type="evidence" value="ECO:0007669"/>
    <property type="project" value="UniProtKB-SubCell"/>
</dbReference>
<comment type="function">
    <text evidence="7">Cytochromes P450 are a group of heme-thiolate monooxygenases. In liver microsomes, this enzyme is involved in an NADPH-dependent electron transport pathway. It oxidizes a variety of structurally unrelated compounds, including steroids, fatty acids, and xenobiotics.</text>
</comment>
<dbReference type="AlphaFoldDB" id="M7BL36"/>
<dbReference type="GO" id="GO:0016712">
    <property type="term" value="F:oxidoreductase activity, acting on paired donors, with incorporation or reduction of molecular oxygen, reduced flavin or flavoprotein as one donor, and incorporation of one atom of oxygen"/>
    <property type="evidence" value="ECO:0007669"/>
    <property type="project" value="UniProtKB-EC"/>
</dbReference>
<keyword evidence="2 7" id="KW-0349">Heme</keyword>
<keyword evidence="5 7" id="KW-0408">Iron</keyword>
<accession>M7BL36</accession>
<organism evidence="9 10">
    <name type="scientific">Chelonia mydas</name>
    <name type="common">Green sea-turtle</name>
    <name type="synonym">Chelonia agassizi</name>
    <dbReference type="NCBI Taxonomy" id="8469"/>
    <lineage>
        <taxon>Eukaryota</taxon>
        <taxon>Metazoa</taxon>
        <taxon>Chordata</taxon>
        <taxon>Craniata</taxon>
        <taxon>Vertebrata</taxon>
        <taxon>Euteleostomi</taxon>
        <taxon>Archelosauria</taxon>
        <taxon>Testudinata</taxon>
        <taxon>Testudines</taxon>
        <taxon>Cryptodira</taxon>
        <taxon>Durocryptodira</taxon>
        <taxon>Americhelydia</taxon>
        <taxon>Chelonioidea</taxon>
        <taxon>Cheloniidae</taxon>
        <taxon>Chelonia</taxon>
    </lineage>
</organism>
<dbReference type="GO" id="GO:0008395">
    <property type="term" value="F:steroid hydroxylase activity"/>
    <property type="evidence" value="ECO:0007669"/>
    <property type="project" value="TreeGrafter"/>
</dbReference>
<evidence type="ECO:0000256" key="5">
    <source>
        <dbReference type="ARBA" id="ARBA00023004"/>
    </source>
</evidence>
<dbReference type="InterPro" id="IPR008072">
    <property type="entry name" value="Cyt_P450_E_CYP3A"/>
</dbReference>
<reference evidence="10" key="1">
    <citation type="journal article" date="2013" name="Nat. Genet.">
        <title>The draft genomes of soft-shell turtle and green sea turtle yield insights into the development and evolution of the turtle-specific body plan.</title>
        <authorList>
            <person name="Wang Z."/>
            <person name="Pascual-Anaya J."/>
            <person name="Zadissa A."/>
            <person name="Li W."/>
            <person name="Niimura Y."/>
            <person name="Huang Z."/>
            <person name="Li C."/>
            <person name="White S."/>
            <person name="Xiong Z."/>
            <person name="Fang D."/>
            <person name="Wang B."/>
            <person name="Ming Y."/>
            <person name="Chen Y."/>
            <person name="Zheng Y."/>
            <person name="Kuraku S."/>
            <person name="Pignatelli M."/>
            <person name="Herrero J."/>
            <person name="Beal K."/>
            <person name="Nozawa M."/>
            <person name="Li Q."/>
            <person name="Wang J."/>
            <person name="Zhang H."/>
            <person name="Yu L."/>
            <person name="Shigenobu S."/>
            <person name="Wang J."/>
            <person name="Liu J."/>
            <person name="Flicek P."/>
            <person name="Searle S."/>
            <person name="Wang J."/>
            <person name="Kuratani S."/>
            <person name="Yin Y."/>
            <person name="Aken B."/>
            <person name="Zhang G."/>
            <person name="Irie N."/>
        </authorList>
    </citation>
    <scope>NUCLEOTIDE SEQUENCE [LARGE SCALE GENOMIC DNA]</scope>
</reference>
<dbReference type="EMBL" id="KB520995">
    <property type="protein sequence ID" value="EMP37924.1"/>
    <property type="molecule type" value="Genomic_DNA"/>
</dbReference>
<evidence type="ECO:0000256" key="7">
    <source>
        <dbReference type="RuleBase" id="RU368049"/>
    </source>
</evidence>
<dbReference type="Proteomes" id="UP000031443">
    <property type="component" value="Unassembled WGS sequence"/>
</dbReference>
<keyword evidence="10" id="KW-1185">Reference proteome</keyword>
<evidence type="ECO:0000256" key="3">
    <source>
        <dbReference type="ARBA" id="ARBA00022723"/>
    </source>
</evidence>
<dbReference type="STRING" id="8469.M7BL36"/>
<protein>
    <recommendedName>
        <fullName evidence="7">Cytochrome P450 3A</fullName>
        <ecNumber evidence="7">1.14.14.-</ecNumber>
    </recommendedName>
</protein>
<comment type="cofactor">
    <cofactor evidence="7">
        <name>heme</name>
        <dbReference type="ChEBI" id="CHEBI:30413"/>
    </cofactor>
</comment>
<dbReference type="EC" id="1.14.14.-" evidence="7"/>